<accession>A0ACC0BS49</accession>
<evidence type="ECO:0000313" key="1">
    <source>
        <dbReference type="EMBL" id="KAI5675449.1"/>
    </source>
</evidence>
<keyword evidence="2" id="KW-1185">Reference proteome</keyword>
<gene>
    <name evidence="1" type="ORF">M9H77_06399</name>
</gene>
<sequence>MTIKNEPLPAAAVSVPPAKKQCRDQNSTELRRETTSRVEAPVANDRFDRGSGTEAEEAEKSSGHSKPWPREEEEETEMQLGVAEKKRRKNKESRLCFECGGRGHIQSECANMLKKNKSYNTTLGDDTVYDTQPESDEEDSQVNNVAFHLQYESGNKTPTCVNIDALTDSEDVESNKKEADYNKLEEKYNLLHTA</sequence>
<evidence type="ECO:0000313" key="2">
    <source>
        <dbReference type="Proteomes" id="UP001060085"/>
    </source>
</evidence>
<protein>
    <submittedName>
        <fullName evidence="1">Uncharacterized protein</fullName>
    </submittedName>
</protein>
<reference evidence="2" key="1">
    <citation type="journal article" date="2023" name="Nat. Plants">
        <title>Single-cell RNA sequencing provides a high-resolution roadmap for understanding the multicellular compartmentation of specialized metabolism.</title>
        <authorList>
            <person name="Sun S."/>
            <person name="Shen X."/>
            <person name="Li Y."/>
            <person name="Li Y."/>
            <person name="Wang S."/>
            <person name="Li R."/>
            <person name="Zhang H."/>
            <person name="Shen G."/>
            <person name="Guo B."/>
            <person name="Wei J."/>
            <person name="Xu J."/>
            <person name="St-Pierre B."/>
            <person name="Chen S."/>
            <person name="Sun C."/>
        </authorList>
    </citation>
    <scope>NUCLEOTIDE SEQUENCE [LARGE SCALE GENOMIC DNA]</scope>
</reference>
<dbReference type="Proteomes" id="UP001060085">
    <property type="component" value="Linkage Group LG02"/>
</dbReference>
<dbReference type="EMBL" id="CM044702">
    <property type="protein sequence ID" value="KAI5675449.1"/>
    <property type="molecule type" value="Genomic_DNA"/>
</dbReference>
<proteinExistence type="predicted"/>
<organism evidence="1 2">
    <name type="scientific">Catharanthus roseus</name>
    <name type="common">Madagascar periwinkle</name>
    <name type="synonym">Vinca rosea</name>
    <dbReference type="NCBI Taxonomy" id="4058"/>
    <lineage>
        <taxon>Eukaryota</taxon>
        <taxon>Viridiplantae</taxon>
        <taxon>Streptophyta</taxon>
        <taxon>Embryophyta</taxon>
        <taxon>Tracheophyta</taxon>
        <taxon>Spermatophyta</taxon>
        <taxon>Magnoliopsida</taxon>
        <taxon>eudicotyledons</taxon>
        <taxon>Gunneridae</taxon>
        <taxon>Pentapetalae</taxon>
        <taxon>asterids</taxon>
        <taxon>lamiids</taxon>
        <taxon>Gentianales</taxon>
        <taxon>Apocynaceae</taxon>
        <taxon>Rauvolfioideae</taxon>
        <taxon>Vinceae</taxon>
        <taxon>Catharanthinae</taxon>
        <taxon>Catharanthus</taxon>
    </lineage>
</organism>
<comment type="caution">
    <text evidence="1">The sequence shown here is derived from an EMBL/GenBank/DDBJ whole genome shotgun (WGS) entry which is preliminary data.</text>
</comment>
<name>A0ACC0BS49_CATRO</name>